<dbReference type="InterPro" id="IPR050185">
    <property type="entry name" value="Ub_carboxyl-term_hydrolase"/>
</dbReference>
<comment type="catalytic activity">
    <reaction evidence="1">
        <text>Thiol-dependent hydrolysis of ester, thioester, amide, peptide and isopeptide bonds formed by the C-terminal Gly of ubiquitin (a 76-residue protein attached to proteins as an intracellular targeting signal).</text>
        <dbReference type="EC" id="3.4.19.12"/>
    </reaction>
</comment>
<name>A0A3P7LRL5_DIBLA</name>
<evidence type="ECO:0000256" key="3">
    <source>
        <dbReference type="SAM" id="MobiDB-lite"/>
    </source>
</evidence>
<dbReference type="Gene3D" id="3.90.70.10">
    <property type="entry name" value="Cysteine proteinases"/>
    <property type="match status" value="1"/>
</dbReference>
<dbReference type="GO" id="GO:0016579">
    <property type="term" value="P:protein deubiquitination"/>
    <property type="evidence" value="ECO:0007669"/>
    <property type="project" value="InterPro"/>
</dbReference>
<dbReference type="PROSITE" id="PS50235">
    <property type="entry name" value="USP_3"/>
    <property type="match status" value="1"/>
</dbReference>
<organism evidence="5 6">
    <name type="scientific">Dibothriocephalus latus</name>
    <name type="common">Fish tapeworm</name>
    <name type="synonym">Diphyllobothrium latum</name>
    <dbReference type="NCBI Taxonomy" id="60516"/>
    <lineage>
        <taxon>Eukaryota</taxon>
        <taxon>Metazoa</taxon>
        <taxon>Spiralia</taxon>
        <taxon>Lophotrochozoa</taxon>
        <taxon>Platyhelminthes</taxon>
        <taxon>Cestoda</taxon>
        <taxon>Eucestoda</taxon>
        <taxon>Diphyllobothriidea</taxon>
        <taxon>Diphyllobothriidae</taxon>
        <taxon>Dibothriocephalus</taxon>
    </lineage>
</organism>
<accession>A0A3P7LRL5</accession>
<dbReference type="EC" id="3.4.19.12" evidence="2"/>
<evidence type="ECO:0000259" key="4">
    <source>
        <dbReference type="PROSITE" id="PS50235"/>
    </source>
</evidence>
<keyword evidence="6" id="KW-1185">Reference proteome</keyword>
<dbReference type="OrthoDB" id="292964at2759"/>
<feature type="region of interest" description="Disordered" evidence="3">
    <location>
        <begin position="1"/>
        <end position="27"/>
    </location>
</feature>
<dbReference type="Proteomes" id="UP000281553">
    <property type="component" value="Unassembled WGS sequence"/>
</dbReference>
<proteinExistence type="predicted"/>
<dbReference type="GO" id="GO:0004843">
    <property type="term" value="F:cysteine-type deubiquitinase activity"/>
    <property type="evidence" value="ECO:0007669"/>
    <property type="project" value="UniProtKB-EC"/>
</dbReference>
<evidence type="ECO:0000313" key="6">
    <source>
        <dbReference type="Proteomes" id="UP000281553"/>
    </source>
</evidence>
<feature type="compositionally biased region" description="Basic and acidic residues" evidence="3">
    <location>
        <begin position="11"/>
        <end position="22"/>
    </location>
</feature>
<protein>
    <recommendedName>
        <fullName evidence="2">ubiquitinyl hydrolase 1</fullName>
        <ecNumber evidence="2">3.4.19.12</ecNumber>
    </recommendedName>
</protein>
<dbReference type="PANTHER" id="PTHR21646">
    <property type="entry name" value="UBIQUITIN CARBOXYL-TERMINAL HYDROLASE"/>
    <property type="match status" value="1"/>
</dbReference>
<dbReference type="SUPFAM" id="SSF54001">
    <property type="entry name" value="Cysteine proteinases"/>
    <property type="match status" value="1"/>
</dbReference>
<reference evidence="5 6" key="1">
    <citation type="submission" date="2018-11" db="EMBL/GenBank/DDBJ databases">
        <authorList>
            <consortium name="Pathogen Informatics"/>
        </authorList>
    </citation>
    <scope>NUCLEOTIDE SEQUENCE [LARGE SCALE GENOMIC DNA]</scope>
</reference>
<evidence type="ECO:0000256" key="2">
    <source>
        <dbReference type="ARBA" id="ARBA00012759"/>
    </source>
</evidence>
<evidence type="ECO:0000313" key="5">
    <source>
        <dbReference type="EMBL" id="VDN19715.1"/>
    </source>
</evidence>
<evidence type="ECO:0000256" key="1">
    <source>
        <dbReference type="ARBA" id="ARBA00000707"/>
    </source>
</evidence>
<dbReference type="InterPro" id="IPR038765">
    <property type="entry name" value="Papain-like_cys_pep_sf"/>
</dbReference>
<feature type="domain" description="USP" evidence="4">
    <location>
        <begin position="47"/>
        <end position="156"/>
    </location>
</feature>
<dbReference type="InterPro" id="IPR001394">
    <property type="entry name" value="Peptidase_C19_UCH"/>
</dbReference>
<dbReference type="AlphaFoldDB" id="A0A3P7LRL5"/>
<dbReference type="InterPro" id="IPR028889">
    <property type="entry name" value="USP"/>
</dbReference>
<gene>
    <name evidence="5" type="ORF">DILT_LOCUS13471</name>
</gene>
<sequence>MNHTKKSKSPRSAENHRPEDRISIGAGVPSETATDSEFLDLPQPLPPGFLNLGNTCYINTTLQCLFTVHPLLQWLLKPNTSSTLDQRLTNSLSKLVVATFRRKFKTELQEFRDLVGILHSDFKEAREQDAQEFLIFLLDRLHEENILRSTESEVHR</sequence>
<dbReference type="Pfam" id="PF00443">
    <property type="entry name" value="UCH"/>
    <property type="match status" value="1"/>
</dbReference>
<dbReference type="EMBL" id="UYRU01070404">
    <property type="protein sequence ID" value="VDN19715.1"/>
    <property type="molecule type" value="Genomic_DNA"/>
</dbReference>
<feature type="non-terminal residue" evidence="5">
    <location>
        <position position="156"/>
    </location>
</feature>